<evidence type="ECO:0000313" key="2">
    <source>
        <dbReference type="Proteomes" id="UP001430953"/>
    </source>
</evidence>
<name>A0AAW2G4U9_9HYME</name>
<sequence>MRDKKEKTYCRKFGTGASCVCAKRTCVHIHILQNTSTGSRRLEILFRGNKLRRDATIKREIFRFVFPYRYSIKRAHIFPHTYTQYTLHRYIYIIYNSTPSKVVSLKTSTRTVDFREESTIDSRLQACRKHISFECNFSIFIMRSLDILKENIIFRQQRRSYGHHLPV</sequence>
<organism evidence="1 2">
    <name type="scientific">Cardiocondyla obscurior</name>
    <dbReference type="NCBI Taxonomy" id="286306"/>
    <lineage>
        <taxon>Eukaryota</taxon>
        <taxon>Metazoa</taxon>
        <taxon>Ecdysozoa</taxon>
        <taxon>Arthropoda</taxon>
        <taxon>Hexapoda</taxon>
        <taxon>Insecta</taxon>
        <taxon>Pterygota</taxon>
        <taxon>Neoptera</taxon>
        <taxon>Endopterygota</taxon>
        <taxon>Hymenoptera</taxon>
        <taxon>Apocrita</taxon>
        <taxon>Aculeata</taxon>
        <taxon>Formicoidea</taxon>
        <taxon>Formicidae</taxon>
        <taxon>Myrmicinae</taxon>
        <taxon>Cardiocondyla</taxon>
    </lineage>
</organism>
<keyword evidence="2" id="KW-1185">Reference proteome</keyword>
<comment type="caution">
    <text evidence="1">The sequence shown here is derived from an EMBL/GenBank/DDBJ whole genome shotgun (WGS) entry which is preliminary data.</text>
</comment>
<dbReference type="AlphaFoldDB" id="A0AAW2G4U9"/>
<proteinExistence type="predicted"/>
<accession>A0AAW2G4U9</accession>
<gene>
    <name evidence="1" type="ORF">PUN28_008681</name>
</gene>
<reference evidence="1 2" key="1">
    <citation type="submission" date="2023-03" db="EMBL/GenBank/DDBJ databases">
        <title>High recombination rates correlate with genetic variation in Cardiocondyla obscurior ants.</title>
        <authorList>
            <person name="Errbii M."/>
        </authorList>
    </citation>
    <scope>NUCLEOTIDE SEQUENCE [LARGE SCALE GENOMIC DNA]</scope>
    <source>
        <strain evidence="1">Alpha-2009</strain>
        <tissue evidence="1">Whole body</tissue>
    </source>
</reference>
<dbReference type="Proteomes" id="UP001430953">
    <property type="component" value="Unassembled WGS sequence"/>
</dbReference>
<protein>
    <submittedName>
        <fullName evidence="1">Uncharacterized protein</fullName>
    </submittedName>
</protein>
<evidence type="ECO:0000313" key="1">
    <source>
        <dbReference type="EMBL" id="KAL0121167.1"/>
    </source>
</evidence>
<dbReference type="EMBL" id="JADYXP020000007">
    <property type="protein sequence ID" value="KAL0121167.1"/>
    <property type="molecule type" value="Genomic_DNA"/>
</dbReference>